<evidence type="ECO:0000256" key="1">
    <source>
        <dbReference type="SAM" id="MobiDB-lite"/>
    </source>
</evidence>
<sequence length="358" mass="38731">MSSEPSTSEPAAEAAPSRSFLDTLRYGASLPERLVRSAAGLTAGTAKELAEFLVPRSFQDSKTYEVVVRNSLNFVIGNIGGVDLPADPNAPAQAENYLARKAVGNFMDFAGLATLHTSPLWVLAIVSDLAYGTKSYMQELARELQAQGLIDDASTIHKVDDLLDAVQRASGTAASSLDQPPLSVQELRASLDQTRLAIMQADPRILFPEAEIDRFWGNMKSLASQEEVSLLGVSGVVAMQTISTVKAVSQGTLTGVVVAGQLVNRAIFSHYVDSLARINEQGLFRTLENTYEPYVEAIWNNFHEDKRTWTESLLASETYRSVWSSVKRWVGLEKPAPLSQASPDPAVESTQAAAPAKS</sequence>
<dbReference type="OrthoDB" id="272907at2"/>
<dbReference type="AlphaFoldDB" id="A0A517SF94"/>
<keyword evidence="3" id="KW-1185">Reference proteome</keyword>
<dbReference type="RefSeq" id="WP_145030638.1">
    <property type="nucleotide sequence ID" value="NZ_CP036271.1"/>
</dbReference>
<name>A0A517SF94_9PLAN</name>
<gene>
    <name evidence="2" type="ORF">Pan44_28520</name>
</gene>
<proteinExistence type="predicted"/>
<evidence type="ECO:0000313" key="3">
    <source>
        <dbReference type="Proteomes" id="UP000315700"/>
    </source>
</evidence>
<organism evidence="2 3">
    <name type="scientific">Caulifigura coniformis</name>
    <dbReference type="NCBI Taxonomy" id="2527983"/>
    <lineage>
        <taxon>Bacteria</taxon>
        <taxon>Pseudomonadati</taxon>
        <taxon>Planctomycetota</taxon>
        <taxon>Planctomycetia</taxon>
        <taxon>Planctomycetales</taxon>
        <taxon>Planctomycetaceae</taxon>
        <taxon>Caulifigura</taxon>
    </lineage>
</organism>
<evidence type="ECO:0000313" key="2">
    <source>
        <dbReference type="EMBL" id="QDT54814.1"/>
    </source>
</evidence>
<dbReference type="KEGG" id="ccos:Pan44_28520"/>
<protein>
    <submittedName>
        <fullName evidence="2">Uncharacterized protein</fullName>
    </submittedName>
</protein>
<reference evidence="2 3" key="1">
    <citation type="submission" date="2019-02" db="EMBL/GenBank/DDBJ databases">
        <title>Deep-cultivation of Planctomycetes and their phenomic and genomic characterization uncovers novel biology.</title>
        <authorList>
            <person name="Wiegand S."/>
            <person name="Jogler M."/>
            <person name="Boedeker C."/>
            <person name="Pinto D."/>
            <person name="Vollmers J."/>
            <person name="Rivas-Marin E."/>
            <person name="Kohn T."/>
            <person name="Peeters S.H."/>
            <person name="Heuer A."/>
            <person name="Rast P."/>
            <person name="Oberbeckmann S."/>
            <person name="Bunk B."/>
            <person name="Jeske O."/>
            <person name="Meyerdierks A."/>
            <person name="Storesund J.E."/>
            <person name="Kallscheuer N."/>
            <person name="Luecker S."/>
            <person name="Lage O.M."/>
            <person name="Pohl T."/>
            <person name="Merkel B.J."/>
            <person name="Hornburger P."/>
            <person name="Mueller R.-W."/>
            <person name="Bruemmer F."/>
            <person name="Labrenz M."/>
            <person name="Spormann A.M."/>
            <person name="Op den Camp H."/>
            <person name="Overmann J."/>
            <person name="Amann R."/>
            <person name="Jetten M.S.M."/>
            <person name="Mascher T."/>
            <person name="Medema M.H."/>
            <person name="Devos D.P."/>
            <person name="Kaster A.-K."/>
            <person name="Ovreas L."/>
            <person name="Rohde M."/>
            <person name="Galperin M.Y."/>
            <person name="Jogler C."/>
        </authorList>
    </citation>
    <scope>NUCLEOTIDE SEQUENCE [LARGE SCALE GENOMIC DNA]</scope>
    <source>
        <strain evidence="2 3">Pan44</strain>
    </source>
</reference>
<feature type="region of interest" description="Disordered" evidence="1">
    <location>
        <begin position="336"/>
        <end position="358"/>
    </location>
</feature>
<accession>A0A517SF94</accession>
<dbReference type="InParanoid" id="A0A517SF94"/>
<dbReference type="Proteomes" id="UP000315700">
    <property type="component" value="Chromosome"/>
</dbReference>
<dbReference type="EMBL" id="CP036271">
    <property type="protein sequence ID" value="QDT54814.1"/>
    <property type="molecule type" value="Genomic_DNA"/>
</dbReference>